<dbReference type="SMART" id="SM00432">
    <property type="entry name" value="MADS"/>
    <property type="match status" value="1"/>
</dbReference>
<keyword evidence="2" id="KW-0805">Transcription regulation</keyword>
<evidence type="ECO:0000256" key="2">
    <source>
        <dbReference type="ARBA" id="ARBA00023015"/>
    </source>
</evidence>
<gene>
    <name evidence="7" type="ORF">M5K25_008648</name>
</gene>
<protein>
    <recommendedName>
        <fullName evidence="6">MADS-box domain-containing protein</fullName>
    </recommendedName>
</protein>
<dbReference type="GO" id="GO:0005634">
    <property type="term" value="C:nucleus"/>
    <property type="evidence" value="ECO:0007669"/>
    <property type="project" value="UniProtKB-SubCell"/>
</dbReference>
<dbReference type="PRINTS" id="PR00404">
    <property type="entry name" value="MADSDOMAIN"/>
</dbReference>
<evidence type="ECO:0000256" key="3">
    <source>
        <dbReference type="ARBA" id="ARBA00023125"/>
    </source>
</evidence>
<dbReference type="InterPro" id="IPR050142">
    <property type="entry name" value="MADS-box/MEF2_TF"/>
</dbReference>
<dbReference type="InterPro" id="IPR002100">
    <property type="entry name" value="TF_MADSbox"/>
</dbReference>
<dbReference type="Proteomes" id="UP001552299">
    <property type="component" value="Unassembled WGS sequence"/>
</dbReference>
<comment type="caution">
    <text evidence="7">The sequence shown here is derived from an EMBL/GenBank/DDBJ whole genome shotgun (WGS) entry which is preliminary data.</text>
</comment>
<dbReference type="InterPro" id="IPR033896">
    <property type="entry name" value="MEF2-like_N"/>
</dbReference>
<reference evidence="7 8" key="1">
    <citation type="journal article" date="2024" name="Plant Biotechnol. J.">
        <title>Dendrobium thyrsiflorum genome and its molecular insights into genes involved in important horticultural traits.</title>
        <authorList>
            <person name="Chen B."/>
            <person name="Wang J.Y."/>
            <person name="Zheng P.J."/>
            <person name="Li K.L."/>
            <person name="Liang Y.M."/>
            <person name="Chen X.F."/>
            <person name="Zhang C."/>
            <person name="Zhao X."/>
            <person name="He X."/>
            <person name="Zhang G.Q."/>
            <person name="Liu Z.J."/>
            <person name="Xu Q."/>
        </authorList>
    </citation>
    <scope>NUCLEOTIDE SEQUENCE [LARGE SCALE GENOMIC DNA]</scope>
    <source>
        <strain evidence="7">GZMU011</strain>
    </source>
</reference>
<name>A0ABD0VAF0_DENTH</name>
<dbReference type="Pfam" id="PF00319">
    <property type="entry name" value="SRF-TF"/>
    <property type="match status" value="1"/>
</dbReference>
<dbReference type="PROSITE" id="PS00350">
    <property type="entry name" value="MADS_BOX_1"/>
    <property type="match status" value="1"/>
</dbReference>
<dbReference type="Gene3D" id="3.40.1810.10">
    <property type="entry name" value="Transcription factor, MADS-box"/>
    <property type="match status" value="1"/>
</dbReference>
<dbReference type="SUPFAM" id="SSF55455">
    <property type="entry name" value="SRF-like"/>
    <property type="match status" value="1"/>
</dbReference>
<evidence type="ECO:0000256" key="1">
    <source>
        <dbReference type="ARBA" id="ARBA00004123"/>
    </source>
</evidence>
<dbReference type="FunFam" id="3.40.1810.10:FF:000003">
    <property type="entry name" value="MADS-box transcription factor MADS-MC"/>
    <property type="match status" value="1"/>
</dbReference>
<organism evidence="7 8">
    <name type="scientific">Dendrobium thyrsiflorum</name>
    <name type="common">Pinecone-like raceme dendrobium</name>
    <name type="synonym">Orchid</name>
    <dbReference type="NCBI Taxonomy" id="117978"/>
    <lineage>
        <taxon>Eukaryota</taxon>
        <taxon>Viridiplantae</taxon>
        <taxon>Streptophyta</taxon>
        <taxon>Embryophyta</taxon>
        <taxon>Tracheophyta</taxon>
        <taxon>Spermatophyta</taxon>
        <taxon>Magnoliopsida</taxon>
        <taxon>Liliopsida</taxon>
        <taxon>Asparagales</taxon>
        <taxon>Orchidaceae</taxon>
        <taxon>Epidendroideae</taxon>
        <taxon>Malaxideae</taxon>
        <taxon>Dendrobiinae</taxon>
        <taxon>Dendrobium</taxon>
    </lineage>
</organism>
<keyword evidence="8" id="KW-1185">Reference proteome</keyword>
<evidence type="ECO:0000256" key="5">
    <source>
        <dbReference type="ARBA" id="ARBA00023242"/>
    </source>
</evidence>
<evidence type="ECO:0000259" key="6">
    <source>
        <dbReference type="PROSITE" id="PS50066"/>
    </source>
</evidence>
<evidence type="ECO:0000313" key="8">
    <source>
        <dbReference type="Proteomes" id="UP001552299"/>
    </source>
</evidence>
<evidence type="ECO:0000256" key="4">
    <source>
        <dbReference type="ARBA" id="ARBA00023163"/>
    </source>
</evidence>
<accession>A0ABD0VAF0</accession>
<comment type="subcellular location">
    <subcellularLocation>
        <location evidence="1">Nucleus</location>
    </subcellularLocation>
</comment>
<keyword evidence="5" id="KW-0539">Nucleus</keyword>
<evidence type="ECO:0000313" key="7">
    <source>
        <dbReference type="EMBL" id="KAL0921563.1"/>
    </source>
</evidence>
<dbReference type="PROSITE" id="PS50066">
    <property type="entry name" value="MADS_BOX_2"/>
    <property type="match status" value="1"/>
</dbReference>
<proteinExistence type="predicted"/>
<dbReference type="AlphaFoldDB" id="A0ABD0VAF0"/>
<dbReference type="EMBL" id="JANQDX010000007">
    <property type="protein sequence ID" value="KAL0921563.1"/>
    <property type="molecule type" value="Genomic_DNA"/>
</dbReference>
<keyword evidence="4" id="KW-0804">Transcription</keyword>
<dbReference type="CDD" id="cd00265">
    <property type="entry name" value="MADS_MEF2_like"/>
    <property type="match status" value="1"/>
</dbReference>
<feature type="domain" description="MADS-box" evidence="6">
    <location>
        <begin position="1"/>
        <end position="61"/>
    </location>
</feature>
<dbReference type="InterPro" id="IPR036879">
    <property type="entry name" value="TF_MADSbox_sf"/>
</dbReference>
<dbReference type="GO" id="GO:0003677">
    <property type="term" value="F:DNA binding"/>
    <property type="evidence" value="ECO:0007669"/>
    <property type="project" value="UniProtKB-KW"/>
</dbReference>
<dbReference type="PANTHER" id="PTHR48019">
    <property type="entry name" value="SERUM RESPONSE FACTOR HOMOLOG"/>
    <property type="match status" value="1"/>
</dbReference>
<sequence>MGRGKIEIRRIENITNRQVTFSKRRNGLLKKARELAVLCDAEIGLIIFSSTGRLYDFTSSSMKSVIDRYNKAKQDHQQVMHAKSEFKEGWIMVASAQTEREIDFEGEETRVVAWLQEIGKSSPVPLFHVNGEGVQGRGTCPLTGDFAANDTTDPPSAPASMLDPFGPLDYHLYAGSSRFKLQSVLTTTKSVLQTDDVWATSHNVSLVVCRFRPPLSNSTARGPPCFDHIGIVRLTIRDQLADGEGMDDGPDQDPITPSYRVIVVPDLLSQRRRHFEWNFKHCEPLRLRLSVNAAIIGINLSASPPFRKNFRSHSQPATSRKTCMVSVIGHRDRSLRPHYAKKGLRGVFKGFKQGSPNEFYSLLSFSYVV</sequence>
<keyword evidence="3" id="KW-0238">DNA-binding</keyword>